<dbReference type="InterPro" id="IPR050951">
    <property type="entry name" value="Retrovirus_Pol_polyprotein"/>
</dbReference>
<dbReference type="InterPro" id="IPR036397">
    <property type="entry name" value="RNaseH_sf"/>
</dbReference>
<protein>
    <recommendedName>
        <fullName evidence="3">Integrase catalytic domain-containing protein</fullName>
    </recommendedName>
</protein>
<dbReference type="Proteomes" id="UP000735302">
    <property type="component" value="Unassembled WGS sequence"/>
</dbReference>
<evidence type="ECO:0008006" key="3">
    <source>
        <dbReference type="Google" id="ProtNLM"/>
    </source>
</evidence>
<accession>A0AAV3Z112</accession>
<gene>
    <name evidence="1" type="ORF">PoB_001496300</name>
</gene>
<dbReference type="GO" id="GO:0003676">
    <property type="term" value="F:nucleic acid binding"/>
    <property type="evidence" value="ECO:0007669"/>
    <property type="project" value="InterPro"/>
</dbReference>
<keyword evidence="2" id="KW-1185">Reference proteome</keyword>
<evidence type="ECO:0000313" key="2">
    <source>
        <dbReference type="Proteomes" id="UP000735302"/>
    </source>
</evidence>
<comment type="caution">
    <text evidence="1">The sequence shown here is derived from an EMBL/GenBank/DDBJ whole genome shotgun (WGS) entry which is preliminary data.</text>
</comment>
<evidence type="ECO:0000313" key="1">
    <source>
        <dbReference type="EMBL" id="GFN88457.1"/>
    </source>
</evidence>
<name>A0AAV3Z112_9GAST</name>
<reference evidence="1 2" key="1">
    <citation type="journal article" date="2021" name="Elife">
        <title>Chloroplast acquisition without the gene transfer in kleptoplastic sea slugs, Plakobranchus ocellatus.</title>
        <authorList>
            <person name="Maeda T."/>
            <person name="Takahashi S."/>
            <person name="Yoshida T."/>
            <person name="Shimamura S."/>
            <person name="Takaki Y."/>
            <person name="Nagai Y."/>
            <person name="Toyoda A."/>
            <person name="Suzuki Y."/>
            <person name="Arimoto A."/>
            <person name="Ishii H."/>
            <person name="Satoh N."/>
            <person name="Nishiyama T."/>
            <person name="Hasebe M."/>
            <person name="Maruyama T."/>
            <person name="Minagawa J."/>
            <person name="Obokata J."/>
            <person name="Shigenobu S."/>
        </authorList>
    </citation>
    <scope>NUCLEOTIDE SEQUENCE [LARGE SCALE GENOMIC DNA]</scope>
</reference>
<dbReference type="PANTHER" id="PTHR37984">
    <property type="entry name" value="PROTEIN CBG26694"/>
    <property type="match status" value="1"/>
</dbReference>
<proteinExistence type="predicted"/>
<organism evidence="1 2">
    <name type="scientific">Plakobranchus ocellatus</name>
    <dbReference type="NCBI Taxonomy" id="259542"/>
    <lineage>
        <taxon>Eukaryota</taxon>
        <taxon>Metazoa</taxon>
        <taxon>Spiralia</taxon>
        <taxon>Lophotrochozoa</taxon>
        <taxon>Mollusca</taxon>
        <taxon>Gastropoda</taxon>
        <taxon>Heterobranchia</taxon>
        <taxon>Euthyneura</taxon>
        <taxon>Panpulmonata</taxon>
        <taxon>Sacoglossa</taxon>
        <taxon>Placobranchoidea</taxon>
        <taxon>Plakobranchidae</taxon>
        <taxon>Plakobranchus</taxon>
    </lineage>
</organism>
<sequence>MIRGTLIVGFANEDFRLDMLDQANQEMSLEETVGFTEAKERETRSANRINPNPICGSQCGKQDIHADGQKMAPRPAGLRREKLSPTRTTTILAVADISCQSCLAGTSFLHPLGLNIPISTKMRAANQNTIEIVDVVILCITVTATSPLLRVHNNGGSKGLIFSLRRTFTTFGISDELSSEGGPEITSTATSTFLRYCGVHHHLSPVAFRYSNSRTEIGVKTIKRLATDNTSRDGCLVTDSFQRAIRQYRNTPVRGCHTRLSPAMYICGRSICDFISTHTEINLTHKTWRETLSYREDALRNRHMRDAEKFSAYTRVLPPLAVGDCPNSKSNWTTPH</sequence>
<dbReference type="InterPro" id="IPR012337">
    <property type="entry name" value="RNaseH-like_sf"/>
</dbReference>
<dbReference type="PANTHER" id="PTHR37984:SF7">
    <property type="entry name" value="INTEGRASE CATALYTIC DOMAIN-CONTAINING PROTEIN"/>
    <property type="match status" value="1"/>
</dbReference>
<dbReference type="Gene3D" id="3.30.420.10">
    <property type="entry name" value="Ribonuclease H-like superfamily/Ribonuclease H"/>
    <property type="match status" value="1"/>
</dbReference>
<dbReference type="AlphaFoldDB" id="A0AAV3Z112"/>
<dbReference type="SUPFAM" id="SSF53098">
    <property type="entry name" value="Ribonuclease H-like"/>
    <property type="match status" value="1"/>
</dbReference>
<dbReference type="EMBL" id="BLXT01001848">
    <property type="protein sequence ID" value="GFN88457.1"/>
    <property type="molecule type" value="Genomic_DNA"/>
</dbReference>